<dbReference type="GO" id="GO:0046872">
    <property type="term" value="F:metal ion binding"/>
    <property type="evidence" value="ECO:0007669"/>
    <property type="project" value="UniProtKB-KW"/>
</dbReference>
<dbReference type="PANTHER" id="PTHR33540">
    <property type="entry name" value="TRNA THREONYLCARBAMOYLADENOSINE BIOSYNTHESIS PROTEIN TSAE"/>
    <property type="match status" value="1"/>
</dbReference>
<comment type="subcellular location">
    <subcellularLocation>
        <location evidence="1">Cytoplasm</location>
    </subcellularLocation>
</comment>
<evidence type="ECO:0000256" key="5">
    <source>
        <dbReference type="ARBA" id="ARBA00022694"/>
    </source>
</evidence>
<reference evidence="11" key="1">
    <citation type="submission" date="2022-10" db="EMBL/GenBank/DDBJ databases">
        <authorList>
            <person name="Boutroux M."/>
        </authorList>
    </citation>
    <scope>NUCLEOTIDE SEQUENCE</scope>
    <source>
        <strain evidence="11">51.81</strain>
    </source>
</reference>
<evidence type="ECO:0000256" key="2">
    <source>
        <dbReference type="ARBA" id="ARBA00007599"/>
    </source>
</evidence>
<dbReference type="EMBL" id="CP146598">
    <property type="protein sequence ID" value="WWY02956.1"/>
    <property type="molecule type" value="Genomic_DNA"/>
</dbReference>
<keyword evidence="13" id="KW-1185">Reference proteome</keyword>
<keyword evidence="8" id="KW-0067">ATP-binding</keyword>
<dbReference type="PANTHER" id="PTHR33540:SF2">
    <property type="entry name" value="TRNA THREONYLCARBAMOYLADENOSINE BIOSYNTHESIS PROTEIN TSAE"/>
    <property type="match status" value="1"/>
</dbReference>
<keyword evidence="6" id="KW-0479">Metal-binding</keyword>
<accession>A0A9X4E309</accession>
<dbReference type="NCBIfam" id="TIGR00150">
    <property type="entry name" value="T6A_YjeE"/>
    <property type="match status" value="1"/>
</dbReference>
<keyword evidence="4" id="KW-0963">Cytoplasm</keyword>
<evidence type="ECO:0000313" key="12">
    <source>
        <dbReference type="EMBL" id="WWY02956.1"/>
    </source>
</evidence>
<evidence type="ECO:0000313" key="13">
    <source>
        <dbReference type="Proteomes" id="UP001149607"/>
    </source>
</evidence>
<keyword evidence="5" id="KW-0819">tRNA processing</keyword>
<reference evidence="12" key="2">
    <citation type="submission" date="2024-02" db="EMBL/GenBank/DDBJ databases">
        <title>Neisseria leonii sp. nov.</title>
        <authorList>
            <person name="Boutroux M."/>
            <person name="Favre-Rochex S."/>
            <person name="Gorgette O."/>
            <person name="Touak G."/>
            <person name="Muhle E."/>
            <person name="Chesneau O."/>
            <person name="Clermont D."/>
            <person name="Rahi P."/>
        </authorList>
    </citation>
    <scope>NUCLEOTIDE SEQUENCE</scope>
    <source>
        <strain evidence="12">51.81</strain>
    </source>
</reference>
<evidence type="ECO:0000256" key="8">
    <source>
        <dbReference type="ARBA" id="ARBA00022840"/>
    </source>
</evidence>
<protein>
    <recommendedName>
        <fullName evidence="3">tRNA threonylcarbamoyladenosine biosynthesis protein TsaE</fullName>
    </recommendedName>
    <alternativeName>
        <fullName evidence="10">t(6)A37 threonylcarbamoyladenosine biosynthesis protein TsaE</fullName>
    </alternativeName>
</protein>
<evidence type="ECO:0000256" key="4">
    <source>
        <dbReference type="ARBA" id="ARBA00022490"/>
    </source>
</evidence>
<dbReference type="Pfam" id="PF02367">
    <property type="entry name" value="TsaE"/>
    <property type="match status" value="1"/>
</dbReference>
<evidence type="ECO:0000256" key="7">
    <source>
        <dbReference type="ARBA" id="ARBA00022741"/>
    </source>
</evidence>
<dbReference type="GO" id="GO:0005737">
    <property type="term" value="C:cytoplasm"/>
    <property type="evidence" value="ECO:0007669"/>
    <property type="project" value="UniProtKB-SubCell"/>
</dbReference>
<dbReference type="InterPro" id="IPR003442">
    <property type="entry name" value="T6A_TsaE"/>
</dbReference>
<dbReference type="GO" id="GO:0005524">
    <property type="term" value="F:ATP binding"/>
    <property type="evidence" value="ECO:0007669"/>
    <property type="project" value="UniProtKB-KW"/>
</dbReference>
<organism evidence="11">
    <name type="scientific">Neisseria leonii</name>
    <dbReference type="NCBI Taxonomy" id="2995413"/>
    <lineage>
        <taxon>Bacteria</taxon>
        <taxon>Pseudomonadati</taxon>
        <taxon>Pseudomonadota</taxon>
        <taxon>Betaproteobacteria</taxon>
        <taxon>Neisseriales</taxon>
        <taxon>Neisseriaceae</taxon>
        <taxon>Neisseria</taxon>
    </lineage>
</organism>
<dbReference type="SUPFAM" id="SSF52540">
    <property type="entry name" value="P-loop containing nucleoside triphosphate hydrolases"/>
    <property type="match status" value="1"/>
</dbReference>
<keyword evidence="9" id="KW-0460">Magnesium</keyword>
<evidence type="ECO:0000256" key="1">
    <source>
        <dbReference type="ARBA" id="ARBA00004496"/>
    </source>
</evidence>
<dbReference type="Gene3D" id="3.40.50.300">
    <property type="entry name" value="P-loop containing nucleotide triphosphate hydrolases"/>
    <property type="match status" value="1"/>
</dbReference>
<dbReference type="GO" id="GO:0002949">
    <property type="term" value="P:tRNA threonylcarbamoyladenosine modification"/>
    <property type="evidence" value="ECO:0007669"/>
    <property type="project" value="InterPro"/>
</dbReference>
<evidence type="ECO:0000256" key="10">
    <source>
        <dbReference type="ARBA" id="ARBA00032441"/>
    </source>
</evidence>
<proteinExistence type="inferred from homology"/>
<dbReference type="InterPro" id="IPR027417">
    <property type="entry name" value="P-loop_NTPase"/>
</dbReference>
<evidence type="ECO:0000313" key="11">
    <source>
        <dbReference type="EMBL" id="MDD9327810.1"/>
    </source>
</evidence>
<dbReference type="RefSeq" id="WP_274584970.1">
    <property type="nucleotide sequence ID" value="NZ_CP146598.1"/>
</dbReference>
<name>A0A9X4E309_9NEIS</name>
<evidence type="ECO:0000256" key="9">
    <source>
        <dbReference type="ARBA" id="ARBA00022842"/>
    </source>
</evidence>
<dbReference type="EMBL" id="JAPQFL010000002">
    <property type="protein sequence ID" value="MDD9327810.1"/>
    <property type="molecule type" value="Genomic_DNA"/>
</dbReference>
<gene>
    <name evidence="11" type="primary">tsaE</name>
    <name evidence="11" type="ORF">ORY91_001222</name>
    <name evidence="12" type="ORF">V9W64_09725</name>
</gene>
<comment type="similarity">
    <text evidence="2">Belongs to the TsaE family.</text>
</comment>
<evidence type="ECO:0000256" key="6">
    <source>
        <dbReference type="ARBA" id="ARBA00022723"/>
    </source>
</evidence>
<sequence length="160" mass="17159">MSDCTPVFLPDEAATLALGASWARVLTAPLTIYLQGDLGAGKTTFVRGLLRGLGYRGTVKSPTYAIVETYDSDGLCLNHFDLYRFSSPEEWEDAGLDDTAAASLNLIEWPDKGRGFAPPADLTLTLSRDRDGRRAAACAHSAAGQQSLHAWIQNLPAAGF</sequence>
<keyword evidence="7" id="KW-0547">Nucleotide-binding</keyword>
<evidence type="ECO:0000256" key="3">
    <source>
        <dbReference type="ARBA" id="ARBA00019010"/>
    </source>
</evidence>
<dbReference type="AlphaFoldDB" id="A0A9X4E309"/>
<dbReference type="Proteomes" id="UP001149607">
    <property type="component" value="Chromosome"/>
</dbReference>